<dbReference type="EMBL" id="LR865418">
    <property type="protein sequence ID" value="CAD2110895.1"/>
    <property type="molecule type" value="Genomic_DNA"/>
</dbReference>
<dbReference type="Proteomes" id="UP000515268">
    <property type="component" value="Chromosome PVPCR_13"/>
</dbReference>
<feature type="region of interest" description="Disordered" evidence="1">
    <location>
        <begin position="1"/>
        <end position="46"/>
    </location>
</feature>
<evidence type="ECO:0000256" key="1">
    <source>
        <dbReference type="SAM" id="MobiDB-lite"/>
    </source>
</evidence>
<evidence type="ECO:0000313" key="3">
    <source>
        <dbReference type="Proteomes" id="UP000515268"/>
    </source>
</evidence>
<accession>A0A6V7T9P1</accession>
<dbReference type="VEuPathDB" id="PlasmoDB:PVPCR_1300110"/>
<protein>
    <submittedName>
        <fullName evidence="2">CIR protein PIR protein</fullName>
    </submittedName>
</protein>
<sequence>MEQPPGTNQTQNQKNPEVVENQMNNDASNTLQQPDPNTGAGGVQTLPITVALPTSITDPPSTWNGSATGTVVKMSEKLSMWCIAQIKI</sequence>
<proteinExistence type="predicted"/>
<organism evidence="2 3">
    <name type="scientific">Plasmodium vinckei petteri</name>
    <dbReference type="NCBI Taxonomy" id="138298"/>
    <lineage>
        <taxon>Eukaryota</taxon>
        <taxon>Sar</taxon>
        <taxon>Alveolata</taxon>
        <taxon>Apicomplexa</taxon>
        <taxon>Aconoidasida</taxon>
        <taxon>Haemosporida</taxon>
        <taxon>Plasmodiidae</taxon>
        <taxon>Plasmodium</taxon>
        <taxon>Plasmodium (Vinckeia)</taxon>
    </lineage>
</organism>
<gene>
    <name evidence="2" type="ORF">PVPCR_1300110</name>
</gene>
<dbReference type="AlphaFoldDB" id="A0A6V7T9P1"/>
<keyword evidence="3" id="KW-1185">Reference proteome</keyword>
<evidence type="ECO:0000313" key="2">
    <source>
        <dbReference type="EMBL" id="CAD2110895.1"/>
    </source>
</evidence>
<feature type="compositionally biased region" description="Polar residues" evidence="1">
    <location>
        <begin position="1"/>
        <end position="36"/>
    </location>
</feature>
<reference evidence="2 3" key="1">
    <citation type="submission" date="2020-08" db="EMBL/GenBank/DDBJ databases">
        <authorList>
            <person name="Ramaprasad A."/>
        </authorList>
    </citation>
    <scope>NUCLEOTIDE SEQUENCE [LARGE SCALE GENOMIC DNA]</scope>
</reference>
<name>A0A6V7T9P1_PLAVN</name>